<feature type="domain" description="HTH arsR-type" evidence="1">
    <location>
        <begin position="17"/>
        <end position="94"/>
    </location>
</feature>
<protein>
    <submittedName>
        <fullName evidence="2">Helix-turn-helix domain-containing protein</fullName>
    </submittedName>
</protein>
<evidence type="ECO:0000259" key="1">
    <source>
        <dbReference type="SMART" id="SM00418"/>
    </source>
</evidence>
<dbReference type="EMBL" id="JANIDV010000005">
    <property type="protein sequence ID" value="MCX5616897.1"/>
    <property type="molecule type" value="Genomic_DNA"/>
</dbReference>
<dbReference type="InterPro" id="IPR011991">
    <property type="entry name" value="ArsR-like_HTH"/>
</dbReference>
<accession>A0ABT3WCU9</accession>
<dbReference type="InterPro" id="IPR036388">
    <property type="entry name" value="WH-like_DNA-bd_sf"/>
</dbReference>
<proteinExistence type="predicted"/>
<dbReference type="CDD" id="cd00090">
    <property type="entry name" value="HTH_ARSR"/>
    <property type="match status" value="1"/>
</dbReference>
<dbReference type="InterPro" id="IPR001845">
    <property type="entry name" value="HTH_ArsR_DNA-bd_dom"/>
</dbReference>
<sequence>MAALYHHPAPEEITLLPLLRAVADPVRLGIIYHLHSLGEANCTTLLRGRPKSSMSHHFQVLREAGILQTRVEGVQHRNTLRLDVLEERFPGLMSAILRECPADLPEKI</sequence>
<reference evidence="2" key="1">
    <citation type="submission" date="2022-07" db="EMBL/GenBank/DDBJ databases">
        <title>Bombella genomes.</title>
        <authorList>
            <person name="Harer L."/>
            <person name="Styblova S."/>
            <person name="Ehrmann M."/>
        </authorList>
    </citation>
    <scope>NUCLEOTIDE SEQUENCE</scope>
    <source>
        <strain evidence="2">TMW 2.2559</strain>
    </source>
</reference>
<dbReference type="InterPro" id="IPR036390">
    <property type="entry name" value="WH_DNA-bd_sf"/>
</dbReference>
<dbReference type="Proteomes" id="UP001165633">
    <property type="component" value="Unassembled WGS sequence"/>
</dbReference>
<dbReference type="PRINTS" id="PR00778">
    <property type="entry name" value="HTHARSR"/>
</dbReference>
<dbReference type="RefSeq" id="WP_266127871.1">
    <property type="nucleotide sequence ID" value="NZ_JANIDV010000005.1"/>
</dbReference>
<dbReference type="Pfam" id="PF12840">
    <property type="entry name" value="HTH_20"/>
    <property type="match status" value="1"/>
</dbReference>
<dbReference type="SUPFAM" id="SSF46785">
    <property type="entry name" value="Winged helix' DNA-binding domain"/>
    <property type="match status" value="1"/>
</dbReference>
<keyword evidence="3" id="KW-1185">Reference proteome</keyword>
<comment type="caution">
    <text evidence="2">The sequence shown here is derived from an EMBL/GenBank/DDBJ whole genome shotgun (WGS) entry which is preliminary data.</text>
</comment>
<dbReference type="Gene3D" id="1.10.10.10">
    <property type="entry name" value="Winged helix-like DNA-binding domain superfamily/Winged helix DNA-binding domain"/>
    <property type="match status" value="1"/>
</dbReference>
<organism evidence="2 3">
    <name type="scientific">Bombella dulcis</name>
    <dbReference type="NCBI Taxonomy" id="2967339"/>
    <lineage>
        <taxon>Bacteria</taxon>
        <taxon>Pseudomonadati</taxon>
        <taxon>Pseudomonadota</taxon>
        <taxon>Alphaproteobacteria</taxon>
        <taxon>Acetobacterales</taxon>
        <taxon>Acetobacteraceae</taxon>
        <taxon>Bombella</taxon>
    </lineage>
</organism>
<name>A0ABT3WCU9_9PROT</name>
<evidence type="ECO:0000313" key="2">
    <source>
        <dbReference type="EMBL" id="MCX5616897.1"/>
    </source>
</evidence>
<dbReference type="SMART" id="SM00418">
    <property type="entry name" value="HTH_ARSR"/>
    <property type="match status" value="1"/>
</dbReference>
<evidence type="ECO:0000313" key="3">
    <source>
        <dbReference type="Proteomes" id="UP001165633"/>
    </source>
</evidence>
<gene>
    <name evidence="2" type="ORF">NQF87_07935</name>
</gene>